<dbReference type="EMBL" id="FOWR01000004">
    <property type="protein sequence ID" value="SFO90695.1"/>
    <property type="molecule type" value="Genomic_DNA"/>
</dbReference>
<feature type="chain" id="PRO_5010340440" description="Sel1 repeat-containing protein" evidence="1">
    <location>
        <begin position="19"/>
        <end position="207"/>
    </location>
</feature>
<dbReference type="OrthoDB" id="5915770at2"/>
<dbReference type="STRING" id="1121869.SAMN03084138_00829"/>
<gene>
    <name evidence="2" type="ORF">SAMN03084138_00829</name>
</gene>
<evidence type="ECO:0000256" key="1">
    <source>
        <dbReference type="SAM" id="SignalP"/>
    </source>
</evidence>
<protein>
    <recommendedName>
        <fullName evidence="4">Sel1 repeat-containing protein</fullName>
    </recommendedName>
</protein>
<evidence type="ECO:0008006" key="4">
    <source>
        <dbReference type="Google" id="ProtNLM"/>
    </source>
</evidence>
<accession>A0A1I5L095</accession>
<keyword evidence="1" id="KW-0732">Signal</keyword>
<dbReference type="InterPro" id="IPR006597">
    <property type="entry name" value="Sel1-like"/>
</dbReference>
<dbReference type="SUPFAM" id="SSF81901">
    <property type="entry name" value="HCP-like"/>
    <property type="match status" value="1"/>
</dbReference>
<dbReference type="InterPro" id="IPR011990">
    <property type="entry name" value="TPR-like_helical_dom_sf"/>
</dbReference>
<dbReference type="PROSITE" id="PS51257">
    <property type="entry name" value="PROKAR_LIPOPROTEIN"/>
    <property type="match status" value="1"/>
</dbReference>
<dbReference type="GeneID" id="35872705"/>
<evidence type="ECO:0000313" key="3">
    <source>
        <dbReference type="Proteomes" id="UP000182692"/>
    </source>
</evidence>
<sequence length="207" mass="22762">MNKMSILPFMFISLTACSDEPTAFSSGAFSSGACPSETNYSPAFLKSDFYSGWKQLHGNGTRRANCKAAMRYFSRGVSQGSVFELSALYLDYCDDGSHILPLANSSIYTGEKQENGIDYDEFKWVLDLALCDSPIEQYALGNMLVKGFITDKDIQKGIYFLSLSAHQEYVHAQVSLAQALVVEGETDVAALWLEKAKENGAHVFAAK</sequence>
<reference evidence="2 3" key="1">
    <citation type="submission" date="2016-10" db="EMBL/GenBank/DDBJ databases">
        <authorList>
            <person name="de Groot N.N."/>
        </authorList>
    </citation>
    <scope>NUCLEOTIDE SEQUENCE [LARGE SCALE GENOMIC DNA]</scope>
    <source>
        <strain evidence="2 3">DSM 15893</strain>
    </source>
</reference>
<dbReference type="SMART" id="SM00671">
    <property type="entry name" value="SEL1"/>
    <property type="match status" value="2"/>
</dbReference>
<name>A0A1I5L095_9GAMM</name>
<dbReference type="RefSeq" id="WP_017007989.1">
    <property type="nucleotide sequence ID" value="NZ_FOWR01000004.1"/>
</dbReference>
<feature type="signal peptide" evidence="1">
    <location>
        <begin position="1"/>
        <end position="18"/>
    </location>
</feature>
<dbReference type="AlphaFoldDB" id="A0A1I5L095"/>
<dbReference type="Proteomes" id="UP000182692">
    <property type="component" value="Unassembled WGS sequence"/>
</dbReference>
<evidence type="ECO:0000313" key="2">
    <source>
        <dbReference type="EMBL" id="SFO90695.1"/>
    </source>
</evidence>
<proteinExistence type="predicted"/>
<dbReference type="Gene3D" id="1.25.40.10">
    <property type="entry name" value="Tetratricopeptide repeat domain"/>
    <property type="match status" value="1"/>
</dbReference>
<organism evidence="2 3">
    <name type="scientific">Enterovibrio norvegicus DSM 15893</name>
    <dbReference type="NCBI Taxonomy" id="1121869"/>
    <lineage>
        <taxon>Bacteria</taxon>
        <taxon>Pseudomonadati</taxon>
        <taxon>Pseudomonadota</taxon>
        <taxon>Gammaproteobacteria</taxon>
        <taxon>Vibrionales</taxon>
        <taxon>Vibrionaceae</taxon>
        <taxon>Enterovibrio</taxon>
    </lineage>
</organism>